<comment type="caution">
    <text evidence="1">The sequence shown here is derived from an EMBL/GenBank/DDBJ whole genome shotgun (WGS) entry which is preliminary data.</text>
</comment>
<proteinExistence type="predicted"/>
<sequence length="155" mass="18742">MKINITKKQYLALIELLYLGDFMVNGIRSGDDYVEEYNDFREYIYSFAKEMGYDHLIEKDSADGEYYETREFEDGIISEYKKEYDEEVFWTELAYKLGMRDVERLQKLKTEKIDRETFLREVWSKEDIYLEEFMKNGLKNVKVMFPKDSQEKSGE</sequence>
<evidence type="ECO:0000313" key="2">
    <source>
        <dbReference type="Proteomes" id="UP001501166"/>
    </source>
</evidence>
<organism evidence="1 2">
    <name type="scientific">Alkalibacterium iburiense</name>
    <dbReference type="NCBI Taxonomy" id="290589"/>
    <lineage>
        <taxon>Bacteria</taxon>
        <taxon>Bacillati</taxon>
        <taxon>Bacillota</taxon>
        <taxon>Bacilli</taxon>
        <taxon>Lactobacillales</taxon>
        <taxon>Carnobacteriaceae</taxon>
        <taxon>Alkalibacterium</taxon>
    </lineage>
</organism>
<dbReference type="EMBL" id="BAAACW010000006">
    <property type="protein sequence ID" value="GAA0351242.1"/>
    <property type="molecule type" value="Genomic_DNA"/>
</dbReference>
<keyword evidence="2" id="KW-1185">Reference proteome</keyword>
<reference evidence="1 2" key="1">
    <citation type="journal article" date="2019" name="Int. J. Syst. Evol. Microbiol.">
        <title>The Global Catalogue of Microorganisms (GCM) 10K type strain sequencing project: providing services to taxonomists for standard genome sequencing and annotation.</title>
        <authorList>
            <consortium name="The Broad Institute Genomics Platform"/>
            <consortium name="The Broad Institute Genome Sequencing Center for Infectious Disease"/>
            <person name="Wu L."/>
            <person name="Ma J."/>
        </authorList>
    </citation>
    <scope>NUCLEOTIDE SEQUENCE [LARGE SCALE GENOMIC DNA]</scope>
    <source>
        <strain evidence="1 2">JCM 12662</strain>
    </source>
</reference>
<name>A0ABN0WZH9_9LACT</name>
<protein>
    <submittedName>
        <fullName evidence="1">Uncharacterized protein</fullName>
    </submittedName>
</protein>
<dbReference type="Proteomes" id="UP001501166">
    <property type="component" value="Unassembled WGS sequence"/>
</dbReference>
<dbReference type="RefSeq" id="WP_343752796.1">
    <property type="nucleotide sequence ID" value="NZ_BAAACW010000006.1"/>
</dbReference>
<accession>A0ABN0WZH9</accession>
<evidence type="ECO:0000313" key="1">
    <source>
        <dbReference type="EMBL" id="GAA0351242.1"/>
    </source>
</evidence>
<gene>
    <name evidence="1" type="ORF">GCM10008932_00520</name>
</gene>